<keyword evidence="3" id="KW-0269">Exonuclease</keyword>
<dbReference type="GO" id="GO:0000723">
    <property type="term" value="P:telomere maintenance"/>
    <property type="evidence" value="ECO:0007669"/>
    <property type="project" value="TreeGrafter"/>
</dbReference>
<evidence type="ECO:0000256" key="3">
    <source>
        <dbReference type="ARBA" id="ARBA00022839"/>
    </source>
</evidence>
<dbReference type="InterPro" id="IPR036866">
    <property type="entry name" value="RibonucZ/Hydroxyglut_hydro"/>
</dbReference>
<dbReference type="GO" id="GO:0003684">
    <property type="term" value="F:damaged DNA binding"/>
    <property type="evidence" value="ECO:0007669"/>
    <property type="project" value="TreeGrafter"/>
</dbReference>
<feature type="compositionally biased region" description="Low complexity" evidence="4">
    <location>
        <begin position="756"/>
        <end position="770"/>
    </location>
</feature>
<dbReference type="OrthoDB" id="5561659at2759"/>
<sequence length="1080" mass="119879">MSRKGHSFLHEYPRIRVDRFTESRERIPAYLKRPQARRREYDSNGEAQYADAPWQDLELAGTDDCFPHPTIQLLTHIHVDHLEGLNSPLYNAAPIYCSYQTKEMLLRLEPGPSRTAGEAGVAMGSHGRKRPYEWLKLTQQEASIRRRETGSSVAPRDILHPLPLNTPTSVQYLPGVKVKLTLLDANHMPGAVMFLVEGHRGAVLHTGDCRAEKWWLEGLVRNPAMQRYTSWEEAKAIASKEEMENSPMLRSQAEQIEATQVVLTQAVPQASIDTHDSRTQASESPEALRTRERERPTSRDLRLKNIYIDDEGIASPEWPMAKKDAVLDLISLMERYPSDTNFFIDLFTWGYEEIYLAIGKTFSDRGSGPRVHVDPYKKKMYAAADDPVLSFLTTKTTTRFHACERKGDCEFLSPDERLAGERDAFESLSQHWTGPAPMPPAAEELAVTPSPRQPQGPLTVYIKPISSSKKAWKVLSDKLHDEIGRANEGKSPYPLWLACPIDRHSTLPELQRLVRAFRPATVTPTTSHPDHYFLAAKYLGPALGPRGQDRINAEAKTAIGAKHWAKYEAALAGSGAATEGDTVAEEIRRFREALRQTLDLSQSPRHTYEEAEKEGYDADVSVMPSAYSAPAITSLSRPQRQPDIAPLVSQAVLRVRQTEGASKGEESDSSFAVEPPPAALGSTTELSEDLARRYFIVLRMFIEPGLRLKNLPGGTEGPQAWRAVRKLRPDYARRTEEVMHKEVGVVPPSWTRSRRSSAAPSPRPAFAEPEGVVPALDTGPRSDLHGNVDLSQQEQQELVADGVESVRDVEVLPQEDGAQPSTANAPFAAPIPMDLDEPLGTPPEAVQDWLSPLMVKLGSAPLDLKALSTSELCSTLDLHAMVYNSILQDSLAKSNSLSLLSHYSTGLAYTLTRAFGIWSIVLRPSRNAVKRTWKELVAFARCTELGGRVAALLFTREARDVIDDGVRARLLTTVSSTYELTRGIERESVQRGLTSFVIAPRAGKDAEVLEAEGLRWITRVAATLRFAMDENDTTALPVDLDAASEKGENGHSEAVVPARPYIPPRPLKSIPDPARKRLEL</sequence>
<dbReference type="GO" id="GO:0036297">
    <property type="term" value="P:interstrand cross-link repair"/>
    <property type="evidence" value="ECO:0007669"/>
    <property type="project" value="TreeGrafter"/>
</dbReference>
<evidence type="ECO:0000256" key="2">
    <source>
        <dbReference type="ARBA" id="ARBA00022801"/>
    </source>
</evidence>
<evidence type="ECO:0000313" key="6">
    <source>
        <dbReference type="Proteomes" id="UP000245942"/>
    </source>
</evidence>
<evidence type="ECO:0000256" key="4">
    <source>
        <dbReference type="SAM" id="MobiDB-lite"/>
    </source>
</evidence>
<dbReference type="Gene3D" id="3.60.15.10">
    <property type="entry name" value="Ribonuclease Z/Hydroxyacylglutathione hydrolase-like"/>
    <property type="match status" value="1"/>
</dbReference>
<gene>
    <name evidence="5" type="ORF">BCV69DRAFT_147418</name>
</gene>
<dbReference type="EMBL" id="KZ819323">
    <property type="protein sequence ID" value="PWN22563.1"/>
    <property type="molecule type" value="Genomic_DNA"/>
</dbReference>
<dbReference type="SUPFAM" id="SSF56281">
    <property type="entry name" value="Metallo-hydrolase/oxidoreductase"/>
    <property type="match status" value="1"/>
</dbReference>
<dbReference type="AlphaFoldDB" id="A0A316UF90"/>
<organism evidence="5 6">
    <name type="scientific">Pseudomicrostroma glucosiphilum</name>
    <dbReference type="NCBI Taxonomy" id="1684307"/>
    <lineage>
        <taxon>Eukaryota</taxon>
        <taxon>Fungi</taxon>
        <taxon>Dikarya</taxon>
        <taxon>Basidiomycota</taxon>
        <taxon>Ustilaginomycotina</taxon>
        <taxon>Exobasidiomycetes</taxon>
        <taxon>Microstromatales</taxon>
        <taxon>Microstromatales incertae sedis</taxon>
        <taxon>Pseudomicrostroma</taxon>
    </lineage>
</organism>
<dbReference type="PANTHER" id="PTHR23240">
    <property type="entry name" value="DNA CROSS-LINK REPAIR PROTEIN PSO2/SNM1-RELATED"/>
    <property type="match status" value="1"/>
</dbReference>
<evidence type="ECO:0008006" key="7">
    <source>
        <dbReference type="Google" id="ProtNLM"/>
    </source>
</evidence>
<evidence type="ECO:0000313" key="5">
    <source>
        <dbReference type="EMBL" id="PWN22563.1"/>
    </source>
</evidence>
<dbReference type="RefSeq" id="XP_025349723.1">
    <property type="nucleotide sequence ID" value="XM_025489335.1"/>
</dbReference>
<proteinExistence type="predicted"/>
<reference evidence="5 6" key="1">
    <citation type="journal article" date="2018" name="Mol. Biol. Evol.">
        <title>Broad Genomic Sampling Reveals a Smut Pathogenic Ancestry of the Fungal Clade Ustilaginomycotina.</title>
        <authorList>
            <person name="Kijpornyongpan T."/>
            <person name="Mondo S.J."/>
            <person name="Barry K."/>
            <person name="Sandor L."/>
            <person name="Lee J."/>
            <person name="Lipzen A."/>
            <person name="Pangilinan J."/>
            <person name="LaButti K."/>
            <person name="Hainaut M."/>
            <person name="Henrissat B."/>
            <person name="Grigoriev I.V."/>
            <person name="Spatafora J.W."/>
            <person name="Aime M.C."/>
        </authorList>
    </citation>
    <scope>NUCLEOTIDE SEQUENCE [LARGE SCALE GENOMIC DNA]</scope>
    <source>
        <strain evidence="5 6">MCA 4718</strain>
    </source>
</reference>
<feature type="region of interest" description="Disordered" evidence="4">
    <location>
        <begin position="657"/>
        <end position="684"/>
    </location>
</feature>
<dbReference type="Proteomes" id="UP000245942">
    <property type="component" value="Unassembled WGS sequence"/>
</dbReference>
<keyword evidence="2" id="KW-0378">Hydrolase</keyword>
<feature type="compositionally biased region" description="Basic and acidic residues" evidence="4">
    <location>
        <begin position="286"/>
        <end position="297"/>
    </location>
</feature>
<protein>
    <recommendedName>
        <fullName evidence="7">Metallo-beta-lactamase domain-containing protein</fullName>
    </recommendedName>
</protein>
<feature type="region of interest" description="Disordered" evidence="4">
    <location>
        <begin position="1044"/>
        <end position="1080"/>
    </location>
</feature>
<evidence type="ECO:0000256" key="1">
    <source>
        <dbReference type="ARBA" id="ARBA00022722"/>
    </source>
</evidence>
<dbReference type="STRING" id="1684307.A0A316UF90"/>
<feature type="region of interest" description="Disordered" evidence="4">
    <location>
        <begin position="269"/>
        <end position="297"/>
    </location>
</feature>
<name>A0A316UF90_9BASI</name>
<dbReference type="PANTHER" id="PTHR23240:SF8">
    <property type="entry name" value="PROTEIN ARTEMIS"/>
    <property type="match status" value="1"/>
</dbReference>
<keyword evidence="6" id="KW-1185">Reference proteome</keyword>
<dbReference type="GO" id="GO:0035312">
    <property type="term" value="F:5'-3' DNA exonuclease activity"/>
    <property type="evidence" value="ECO:0007669"/>
    <property type="project" value="TreeGrafter"/>
</dbReference>
<dbReference type="GeneID" id="37011069"/>
<feature type="region of interest" description="Disordered" evidence="4">
    <location>
        <begin position="749"/>
        <end position="786"/>
    </location>
</feature>
<keyword evidence="1" id="KW-0540">Nuclease</keyword>
<accession>A0A316UF90</accession>
<dbReference type="GO" id="GO:0006303">
    <property type="term" value="P:double-strand break repair via nonhomologous end joining"/>
    <property type="evidence" value="ECO:0007669"/>
    <property type="project" value="TreeGrafter"/>
</dbReference>